<dbReference type="PANTHER" id="PTHR37299">
    <property type="entry name" value="TRANSCRIPTIONAL REGULATOR-RELATED"/>
    <property type="match status" value="1"/>
</dbReference>
<dbReference type="STRING" id="1423719.FC66_GL001022"/>
<dbReference type="Pfam" id="PF04397">
    <property type="entry name" value="LytTR"/>
    <property type="match status" value="1"/>
</dbReference>
<dbReference type="SMART" id="SM00448">
    <property type="entry name" value="REC"/>
    <property type="match status" value="1"/>
</dbReference>
<dbReference type="GO" id="GO:0003677">
    <property type="term" value="F:DNA binding"/>
    <property type="evidence" value="ECO:0007669"/>
    <property type="project" value="InterPro"/>
</dbReference>
<dbReference type="Proteomes" id="UP000051450">
    <property type="component" value="Unassembled WGS sequence"/>
</dbReference>
<accession>A0A0R1HHS1</accession>
<evidence type="ECO:0000313" key="9">
    <source>
        <dbReference type="Proteomes" id="UP000051450"/>
    </source>
</evidence>
<keyword evidence="9" id="KW-1185">Reference proteome</keyword>
<sequence length="259" mass="30285">MLSLFIYEDDAQQLLAEREVLNNQMIINDFDVTWGVVSKRSADILNELDRDETITGLYILDVEVDDDMSGIELATEIRKRDTFAKIVFVTSHAEMALMTFERKIEPLDYIDKGLGFERVKEKLIDDFRVANERYLASKEEKGRLFSYKVGAHLYQTAIGEVIFLETATNSHKIILHKWNESIELNVKMNDMEKNYPALFRSHKSYLVNLDWIKDVDLKKKTINFKNDAVAYVSYRKLSELKRLMENKKRLSKIIKKGDK</sequence>
<dbReference type="SMART" id="SM00850">
    <property type="entry name" value="LytTR"/>
    <property type="match status" value="1"/>
</dbReference>
<dbReference type="Gene3D" id="2.40.50.1020">
    <property type="entry name" value="LytTr DNA-binding domain"/>
    <property type="match status" value="1"/>
</dbReference>
<dbReference type="OrthoDB" id="9809318at2"/>
<keyword evidence="5" id="KW-0597">Phosphoprotein</keyword>
<dbReference type="PROSITE" id="PS50930">
    <property type="entry name" value="HTH_LYTTR"/>
    <property type="match status" value="1"/>
</dbReference>
<dbReference type="PATRIC" id="fig|1423719.4.peg.1042"/>
<evidence type="ECO:0000259" key="7">
    <source>
        <dbReference type="PROSITE" id="PS50930"/>
    </source>
</evidence>
<dbReference type="SUPFAM" id="SSF52172">
    <property type="entry name" value="CheY-like"/>
    <property type="match status" value="1"/>
</dbReference>
<evidence type="ECO:0000256" key="4">
    <source>
        <dbReference type="ARBA" id="ARBA00037164"/>
    </source>
</evidence>
<evidence type="ECO:0000256" key="5">
    <source>
        <dbReference type="PROSITE-ProRule" id="PRU00169"/>
    </source>
</evidence>
<keyword evidence="2" id="KW-0902">Two-component regulatory system</keyword>
<dbReference type="PROSITE" id="PS50110">
    <property type="entry name" value="RESPONSE_REGULATORY"/>
    <property type="match status" value="1"/>
</dbReference>
<keyword evidence="3" id="KW-0010">Activator</keyword>
<dbReference type="Pfam" id="PF00072">
    <property type="entry name" value="Response_reg"/>
    <property type="match status" value="1"/>
</dbReference>
<dbReference type="GO" id="GO:0000156">
    <property type="term" value="F:phosphorelay response regulator activity"/>
    <property type="evidence" value="ECO:0007669"/>
    <property type="project" value="InterPro"/>
</dbReference>
<feature type="domain" description="HTH LytTR-type" evidence="7">
    <location>
        <begin position="145"/>
        <end position="246"/>
    </location>
</feature>
<name>A0A0R1HHS1_9LACO</name>
<dbReference type="InterPro" id="IPR011006">
    <property type="entry name" value="CheY-like_superfamily"/>
</dbReference>
<dbReference type="InterPro" id="IPR001789">
    <property type="entry name" value="Sig_transdc_resp-reg_receiver"/>
</dbReference>
<dbReference type="RefSeq" id="WP_057974086.1">
    <property type="nucleotide sequence ID" value="NZ_AZDI01000004.1"/>
</dbReference>
<evidence type="ECO:0000313" key="8">
    <source>
        <dbReference type="EMBL" id="KRK45792.1"/>
    </source>
</evidence>
<organism evidence="8 9">
    <name type="scientific">Dellaglioa algida DSM 15638</name>
    <dbReference type="NCBI Taxonomy" id="1423719"/>
    <lineage>
        <taxon>Bacteria</taxon>
        <taxon>Bacillati</taxon>
        <taxon>Bacillota</taxon>
        <taxon>Bacilli</taxon>
        <taxon>Lactobacillales</taxon>
        <taxon>Lactobacillaceae</taxon>
        <taxon>Dellaglioa</taxon>
    </lineage>
</organism>
<evidence type="ECO:0000259" key="6">
    <source>
        <dbReference type="PROSITE" id="PS50110"/>
    </source>
</evidence>
<feature type="domain" description="Response regulatory" evidence="6">
    <location>
        <begin position="3"/>
        <end position="127"/>
    </location>
</feature>
<comment type="caution">
    <text evidence="8">The sequence shown here is derived from an EMBL/GenBank/DDBJ whole genome shotgun (WGS) entry which is preliminary data.</text>
</comment>
<dbReference type="EMBL" id="AZDI01000004">
    <property type="protein sequence ID" value="KRK45792.1"/>
    <property type="molecule type" value="Genomic_DNA"/>
</dbReference>
<gene>
    <name evidence="8" type="ORF">FC66_GL001022</name>
</gene>
<dbReference type="InterPro" id="IPR007492">
    <property type="entry name" value="LytTR_DNA-bd_dom"/>
</dbReference>
<feature type="modified residue" description="4-aspartylphosphate" evidence="5">
    <location>
        <position position="61"/>
    </location>
</feature>
<evidence type="ECO:0000256" key="1">
    <source>
        <dbReference type="ARBA" id="ARBA00022490"/>
    </source>
</evidence>
<dbReference type="AlphaFoldDB" id="A0A0R1HHS1"/>
<reference evidence="8 9" key="1">
    <citation type="journal article" date="2015" name="Genome Announc.">
        <title>Expanding the biotechnology potential of lactobacilli through comparative genomics of 213 strains and associated genera.</title>
        <authorList>
            <person name="Sun Z."/>
            <person name="Harris H.M."/>
            <person name="McCann A."/>
            <person name="Guo C."/>
            <person name="Argimon S."/>
            <person name="Zhang W."/>
            <person name="Yang X."/>
            <person name="Jeffery I.B."/>
            <person name="Cooney J.C."/>
            <person name="Kagawa T.F."/>
            <person name="Liu W."/>
            <person name="Song Y."/>
            <person name="Salvetti E."/>
            <person name="Wrobel A."/>
            <person name="Rasinkangas P."/>
            <person name="Parkhill J."/>
            <person name="Rea M.C."/>
            <person name="O'Sullivan O."/>
            <person name="Ritari J."/>
            <person name="Douillard F.P."/>
            <person name="Paul Ross R."/>
            <person name="Yang R."/>
            <person name="Briner A.E."/>
            <person name="Felis G.E."/>
            <person name="de Vos W.M."/>
            <person name="Barrangou R."/>
            <person name="Klaenhammer T.R."/>
            <person name="Caufield P.W."/>
            <person name="Cui Y."/>
            <person name="Zhang H."/>
            <person name="O'Toole P.W."/>
        </authorList>
    </citation>
    <scope>NUCLEOTIDE SEQUENCE [LARGE SCALE GENOMIC DNA]</scope>
    <source>
        <strain evidence="8 9">DSM 15638</strain>
    </source>
</reference>
<proteinExistence type="predicted"/>
<evidence type="ECO:0000256" key="3">
    <source>
        <dbReference type="ARBA" id="ARBA00023159"/>
    </source>
</evidence>
<dbReference type="InterPro" id="IPR046947">
    <property type="entry name" value="LytR-like"/>
</dbReference>
<keyword evidence="1" id="KW-0963">Cytoplasm</keyword>
<protein>
    <submittedName>
        <fullName evidence="8">Response regulator</fullName>
    </submittedName>
</protein>
<evidence type="ECO:0000256" key="2">
    <source>
        <dbReference type="ARBA" id="ARBA00023012"/>
    </source>
</evidence>
<comment type="function">
    <text evidence="4">Required for high-level post-exponential phase expression of a series of secreted proteins.</text>
</comment>
<dbReference type="PANTHER" id="PTHR37299:SF3">
    <property type="entry name" value="STAGE 0 SPORULATION PROTEIN A HOMOLOG"/>
    <property type="match status" value="1"/>
</dbReference>
<dbReference type="Gene3D" id="3.40.50.2300">
    <property type="match status" value="1"/>
</dbReference>